<evidence type="ECO:0000256" key="1">
    <source>
        <dbReference type="SAM" id="MobiDB-lite"/>
    </source>
</evidence>
<feature type="compositionally biased region" description="Acidic residues" evidence="1">
    <location>
        <begin position="62"/>
        <end position="88"/>
    </location>
</feature>
<evidence type="ECO:0000313" key="11">
    <source>
        <dbReference type="EMBL" id="AIE38746.1"/>
    </source>
</evidence>
<evidence type="ECO:0000313" key="2">
    <source>
        <dbReference type="EMBL" id="AIE38359.1"/>
    </source>
</evidence>
<name>A0A075EH56_9CAUD</name>
<dbReference type="EMBL" id="KF594185">
    <property type="protein sequence ID" value="AIE38402.1"/>
    <property type="molecule type" value="Genomic_DNA"/>
</dbReference>
<evidence type="ECO:0000313" key="3">
    <source>
        <dbReference type="EMBL" id="AIE38402.1"/>
    </source>
</evidence>
<dbReference type="EMBL" id="KF594193">
    <property type="protein sequence ID" value="AIE38746.1"/>
    <property type="molecule type" value="Genomic_DNA"/>
</dbReference>
<dbReference type="EMBL" id="KF594192">
    <property type="protein sequence ID" value="AIE38703.1"/>
    <property type="molecule type" value="Genomic_DNA"/>
</dbReference>
<organism evidence="10">
    <name type="scientific">Siphovirus contig89</name>
    <dbReference type="NCBI Taxonomy" id="1518022"/>
    <lineage>
        <taxon>Viruses</taxon>
        <taxon>Duplodnaviria</taxon>
        <taxon>Heunggongvirae</taxon>
        <taxon>Uroviricota</taxon>
        <taxon>Caudoviricetes</taxon>
    </lineage>
</organism>
<reference evidence="10" key="1">
    <citation type="journal article" date="2014" name="ISME J.">
        <title>Human oral viruses are personal, persistent and gender-consistent.</title>
        <authorList>
            <person name="Abeles S.R."/>
            <person name="Robles-Sikisaka R."/>
            <person name="Ly M."/>
            <person name="Lum A.G."/>
            <person name="Salzman J."/>
            <person name="Boehm T.K."/>
            <person name="Pride D.T."/>
        </authorList>
    </citation>
    <scope>NUCLEOTIDE SEQUENCE</scope>
    <source>
        <strain evidence="9">Day14AM</strain>
        <strain evidence="2">Day1AM</strain>
        <strain evidence="3">Day1Noon</strain>
        <strain evidence="4">Day1PM</strain>
        <strain evidence="5">Day2AM</strain>
        <strain evidence="10">Day30AM</strain>
        <strain evidence="11">Day30Noon</strain>
        <strain evidence="6">Day4AM</strain>
        <strain evidence="12">Day60AM</strain>
        <strain evidence="7">Day7AM</strain>
        <strain evidence="8">Day7Noon</strain>
    </source>
</reference>
<evidence type="ECO:0000313" key="6">
    <source>
        <dbReference type="EMBL" id="AIE38531.1"/>
    </source>
</evidence>
<sequence>MSENTAPTVIEHSETVEDETPIVAVNWTKLGAVAKKSARYVLPAAAGFAALVLVKALANSSDSDDEAPAAIESDADVVDAELVEETDD</sequence>
<accession>A0A075EH56</accession>
<evidence type="ECO:0000313" key="4">
    <source>
        <dbReference type="EMBL" id="AIE38445.1"/>
    </source>
</evidence>
<dbReference type="EMBL" id="KF594190">
    <property type="protein sequence ID" value="AIE38617.1"/>
    <property type="molecule type" value="Genomic_DNA"/>
</dbReference>
<evidence type="ECO:0000313" key="8">
    <source>
        <dbReference type="EMBL" id="AIE38617.1"/>
    </source>
</evidence>
<evidence type="ECO:0000313" key="12">
    <source>
        <dbReference type="EMBL" id="AIE38789.1"/>
    </source>
</evidence>
<dbReference type="EMBL" id="KF594186">
    <property type="protein sequence ID" value="AIE38445.1"/>
    <property type="molecule type" value="Genomic_DNA"/>
</dbReference>
<dbReference type="EMBL" id="KF594191">
    <property type="protein sequence ID" value="AIE38660.1"/>
    <property type="molecule type" value="Genomic_DNA"/>
</dbReference>
<evidence type="ECO:0000313" key="9">
    <source>
        <dbReference type="EMBL" id="AIE38660.1"/>
    </source>
</evidence>
<dbReference type="EMBL" id="KF594189">
    <property type="protein sequence ID" value="AIE38574.1"/>
    <property type="molecule type" value="Genomic_DNA"/>
</dbReference>
<feature type="region of interest" description="Disordered" evidence="1">
    <location>
        <begin position="61"/>
        <end position="88"/>
    </location>
</feature>
<dbReference type="EMBL" id="KF594188">
    <property type="protein sequence ID" value="AIE38531.1"/>
    <property type="molecule type" value="Genomic_DNA"/>
</dbReference>
<proteinExistence type="predicted"/>
<evidence type="ECO:0000313" key="7">
    <source>
        <dbReference type="EMBL" id="AIE38574.1"/>
    </source>
</evidence>
<protein>
    <submittedName>
        <fullName evidence="10">Uncharacterized protein</fullName>
    </submittedName>
</protein>
<dbReference type="EMBL" id="KF594187">
    <property type="protein sequence ID" value="AIE38488.1"/>
    <property type="molecule type" value="Genomic_DNA"/>
</dbReference>
<dbReference type="EMBL" id="KF594194">
    <property type="protein sequence ID" value="AIE38789.1"/>
    <property type="molecule type" value="Genomic_DNA"/>
</dbReference>
<evidence type="ECO:0000313" key="10">
    <source>
        <dbReference type="EMBL" id="AIE38703.1"/>
    </source>
</evidence>
<evidence type="ECO:0000313" key="5">
    <source>
        <dbReference type="EMBL" id="AIE38488.1"/>
    </source>
</evidence>
<dbReference type="EMBL" id="KF594184">
    <property type="protein sequence ID" value="AIE38359.1"/>
    <property type="molecule type" value="Genomic_DNA"/>
</dbReference>